<dbReference type="SMART" id="SM00487">
    <property type="entry name" value="DEXDc"/>
    <property type="match status" value="1"/>
</dbReference>
<dbReference type="InterPro" id="IPR000330">
    <property type="entry name" value="SNF2_N"/>
</dbReference>
<sequence>MPPPSFREVSPCTWDVYDLISFLGIEELQTNEVWTLAPLIDRAKAHKKDGNGKYLHPGDHAIRSACTFPFLTGRTPRLHQLWAVATYFALAYSGDSRYHKVANYIIADATGLGKTTTMVMIATYLAWLKQRLRDDPTFTTPVMQPQKAYLMVGQWKERVPLDAPVCFHPDNGKDTEPVLIVTPTAALSQVHCEVESLMDRQHFRVAKLERPFKAGELAGRKRFWKQFGDHRVPVVISTWAVISAEFNEVYDDGGLKCELKDWSLFSSSRPKVVRWGIVFYDEVQYARSPSADRFQATTALSGCARMTFGVTATPVFNHALDLLNLLRALGTPGNDLRPLRSIPRPRSSSVHQSTMTSLKKHYSSDAAYWPLVLQSRVMENKRTGVLRNIKALRKNAKKETRTISLGPHWEFVTLPDCPQSKCLRGKWGRLEGRMRRLVMEPIVELAQRVMLRRVCDTKTSDGECLGCDANLGIRDHYITLPEEERRRYDRARRRQGMDDSQLPNGLVCTVLRTLTIHSHITPPHTSPAGTEPETEELDTKLPTSKVDAAIRIIRPILAADKALPRPARRKVLISSAWIAPVAKLQGLLANAGIPAAALNGKTGDTERGRLMEAFQSDDDHGSPFGPSRVLIISPCVQAGLNFFRANVLINLDPSWTQAARDQTIGRVHRIGQTRAVEVHNLIVRDTVDDYLSGVAARKGRLMEVLDKHAFLSPLLVDHSPPQPSRKQPAKRPMADDNDGRSRGSPPAKRRRSSAAKPRPTSKR</sequence>
<dbReference type="InterPro" id="IPR014001">
    <property type="entry name" value="Helicase_ATP-bd"/>
</dbReference>
<protein>
    <recommendedName>
        <fullName evidence="9">Helicase C-terminal domain-containing protein</fullName>
    </recommendedName>
</protein>
<dbReference type="PANTHER" id="PTHR45626">
    <property type="entry name" value="TRANSCRIPTION TERMINATION FACTOR 2-RELATED"/>
    <property type="match status" value="1"/>
</dbReference>
<organism evidence="7 8">
    <name type="scientific">Vanrija albida</name>
    <dbReference type="NCBI Taxonomy" id="181172"/>
    <lineage>
        <taxon>Eukaryota</taxon>
        <taxon>Fungi</taxon>
        <taxon>Dikarya</taxon>
        <taxon>Basidiomycota</taxon>
        <taxon>Agaricomycotina</taxon>
        <taxon>Tremellomycetes</taxon>
        <taxon>Trichosporonales</taxon>
        <taxon>Trichosporonaceae</taxon>
        <taxon>Vanrija</taxon>
    </lineage>
</organism>
<evidence type="ECO:0000256" key="3">
    <source>
        <dbReference type="ARBA" id="ARBA00022840"/>
    </source>
</evidence>
<dbReference type="GeneID" id="95982692"/>
<feature type="domain" description="Helicase C-terminal" evidence="6">
    <location>
        <begin position="558"/>
        <end position="727"/>
    </location>
</feature>
<dbReference type="PROSITE" id="PS51194">
    <property type="entry name" value="HELICASE_CTER"/>
    <property type="match status" value="1"/>
</dbReference>
<dbReference type="CDD" id="cd18793">
    <property type="entry name" value="SF2_C_SNF"/>
    <property type="match status" value="1"/>
</dbReference>
<dbReference type="Gene3D" id="3.40.50.300">
    <property type="entry name" value="P-loop containing nucleotide triphosphate hydrolases"/>
    <property type="match status" value="2"/>
</dbReference>
<dbReference type="InterPro" id="IPR049730">
    <property type="entry name" value="SNF2/RAD54-like_C"/>
</dbReference>
<dbReference type="SMART" id="SM00490">
    <property type="entry name" value="HELICc"/>
    <property type="match status" value="1"/>
</dbReference>
<keyword evidence="2" id="KW-0378">Hydrolase</keyword>
<evidence type="ECO:0000259" key="5">
    <source>
        <dbReference type="PROSITE" id="PS51192"/>
    </source>
</evidence>
<reference evidence="7 8" key="1">
    <citation type="submission" date="2023-08" db="EMBL/GenBank/DDBJ databases">
        <title>Annotated Genome Sequence of Vanrija albida AlHP1.</title>
        <authorList>
            <person name="Herzog R."/>
        </authorList>
    </citation>
    <scope>NUCLEOTIDE SEQUENCE [LARGE SCALE GENOMIC DNA]</scope>
    <source>
        <strain evidence="7 8">AlHP1</strain>
    </source>
</reference>
<evidence type="ECO:0000256" key="2">
    <source>
        <dbReference type="ARBA" id="ARBA00022801"/>
    </source>
</evidence>
<dbReference type="InterPro" id="IPR001650">
    <property type="entry name" value="Helicase_C-like"/>
</dbReference>
<dbReference type="SUPFAM" id="SSF52540">
    <property type="entry name" value="P-loop containing nucleoside triphosphate hydrolases"/>
    <property type="match status" value="2"/>
</dbReference>
<evidence type="ECO:0000313" key="8">
    <source>
        <dbReference type="Proteomes" id="UP001565368"/>
    </source>
</evidence>
<gene>
    <name evidence="7" type="ORF">Q8F55_001649</name>
</gene>
<comment type="caution">
    <text evidence="7">The sequence shown here is derived from an EMBL/GenBank/DDBJ whole genome shotgun (WGS) entry which is preliminary data.</text>
</comment>
<feature type="region of interest" description="Disordered" evidence="4">
    <location>
        <begin position="714"/>
        <end position="763"/>
    </location>
</feature>
<feature type="compositionally biased region" description="Basic residues" evidence="4">
    <location>
        <begin position="747"/>
        <end position="763"/>
    </location>
</feature>
<dbReference type="Pfam" id="PF00176">
    <property type="entry name" value="SNF2-rel_dom"/>
    <property type="match status" value="1"/>
</dbReference>
<evidence type="ECO:0008006" key="9">
    <source>
        <dbReference type="Google" id="ProtNLM"/>
    </source>
</evidence>
<feature type="compositionally biased region" description="Basic and acidic residues" evidence="4">
    <location>
        <begin position="732"/>
        <end position="741"/>
    </location>
</feature>
<accession>A0ABR3Q896</accession>
<evidence type="ECO:0000313" key="7">
    <source>
        <dbReference type="EMBL" id="KAL1410707.1"/>
    </source>
</evidence>
<proteinExistence type="predicted"/>
<name>A0ABR3Q896_9TREE</name>
<keyword evidence="3" id="KW-0067">ATP-binding</keyword>
<dbReference type="EMBL" id="JBBXJM010000002">
    <property type="protein sequence ID" value="KAL1410707.1"/>
    <property type="molecule type" value="Genomic_DNA"/>
</dbReference>
<keyword evidence="8" id="KW-1185">Reference proteome</keyword>
<feature type="region of interest" description="Disordered" evidence="4">
    <location>
        <begin position="519"/>
        <end position="541"/>
    </location>
</feature>
<dbReference type="PROSITE" id="PS51192">
    <property type="entry name" value="HELICASE_ATP_BIND_1"/>
    <property type="match status" value="1"/>
</dbReference>
<dbReference type="RefSeq" id="XP_069210651.1">
    <property type="nucleotide sequence ID" value="XM_069350265.1"/>
</dbReference>
<evidence type="ECO:0000256" key="1">
    <source>
        <dbReference type="ARBA" id="ARBA00022741"/>
    </source>
</evidence>
<dbReference type="InterPro" id="IPR050628">
    <property type="entry name" value="SNF2_RAD54_helicase_TF"/>
</dbReference>
<evidence type="ECO:0000259" key="6">
    <source>
        <dbReference type="PROSITE" id="PS51194"/>
    </source>
</evidence>
<dbReference type="Proteomes" id="UP001565368">
    <property type="component" value="Unassembled WGS sequence"/>
</dbReference>
<dbReference type="InterPro" id="IPR027417">
    <property type="entry name" value="P-loop_NTPase"/>
</dbReference>
<evidence type="ECO:0000256" key="4">
    <source>
        <dbReference type="SAM" id="MobiDB-lite"/>
    </source>
</evidence>
<dbReference type="Pfam" id="PF00271">
    <property type="entry name" value="Helicase_C"/>
    <property type="match status" value="1"/>
</dbReference>
<keyword evidence="1" id="KW-0547">Nucleotide-binding</keyword>
<feature type="domain" description="Helicase ATP-binding" evidence="5">
    <location>
        <begin position="95"/>
        <end position="332"/>
    </location>
</feature>